<keyword evidence="1" id="KW-0285">Flavoprotein</keyword>
<dbReference type="InterPro" id="IPR002938">
    <property type="entry name" value="FAD-bd"/>
</dbReference>
<dbReference type="InParanoid" id="C1EJA0"/>
<evidence type="ECO:0000313" key="6">
    <source>
        <dbReference type="Proteomes" id="UP000002009"/>
    </source>
</evidence>
<dbReference type="KEGG" id="mis:MICPUN_104622"/>
<dbReference type="EMBL" id="CP001334">
    <property type="protein sequence ID" value="ACO68003.1"/>
    <property type="molecule type" value="Genomic_DNA"/>
</dbReference>
<dbReference type="RefSeq" id="XP_002506745.1">
    <property type="nucleotide sequence ID" value="XM_002506699.1"/>
</dbReference>
<dbReference type="FunCoup" id="C1EJA0">
    <property type="interactions" value="7"/>
</dbReference>
<dbReference type="OMA" id="FVNNRTM"/>
<sequence>MARVARSLAAVLLAPRTHPRLGARVPRSRDERSCARLVSTSSLSAVNPDDDDDDVRSADVAVPVLIVGAGPVGLTLSALLSRFGVDHLVCERRARPSTHPQAHFVNNRTMEIFRPVLGLGASIARSQPPLEHWRRFVYCTGMARGVELGRVDHFDDGTHDGTHHDDDDDRHHREVSPASVAHFGQHRLVPELLQRAYALHPRGRDGFITGATLTDVVTRSPTASEGASEGGAGKGRVTARLALAGFNRADDPNDSTLSVDADVLVAADGANSRVRDSSLVRMTGTPAMQHLVNVHFTSQTLASQLVSDDRAAMLYFVFNPDVVAVVVAHDLRNGEFVAQIPFFPPHQSLERDFSRRQCAALLEAAANGGTNGGNECALDDLEVRSVRAWTMSAEVADRFVTGNSRVVLCGDAAHRFPPAGGFGMNTGIQDAHALAWRIATWRAVEAATTRPETFVHGEESSRARLDSSDPDVVRARLMSSYERERRPVAVGNTRLSVANFDQVLEVPAALGLPRAAASVLVDAVPLWLPESIRRDVVRAGLAVGRAQCGSLLVGDNPVGNARRAAVAEMCNNQSKGGAGGGTDGGTLRLQFPAEDLGFGYDEGAKGPRTPPRWTKDAGVAGAAAPTHPPNALVVGARVPHAWLTVLESSGDPAKICGVVSTLDVSEPGVWDGPDGDGRVARKGPRPGEGDVRGTKGKSGGRHVVFSLIAGDWDGGKGAAELASTLRAAAPAGVAVRVCVVSSSLSDVSSIDDVSSDEWTMRAVDGDGRWRAALVDAGADVATAAVLVRPDAHVAWVGSLEFGNRRLDAGYGSATGRAGLGGAGGDERGGCVDAMRRCLGLVG</sequence>
<dbReference type="SUPFAM" id="SSF51905">
    <property type="entry name" value="FAD/NAD(P)-binding domain"/>
    <property type="match status" value="1"/>
</dbReference>
<evidence type="ECO:0000256" key="1">
    <source>
        <dbReference type="ARBA" id="ARBA00022630"/>
    </source>
</evidence>
<dbReference type="Gene3D" id="3.40.30.120">
    <property type="match status" value="1"/>
</dbReference>
<evidence type="ECO:0000256" key="2">
    <source>
        <dbReference type="ARBA" id="ARBA00022827"/>
    </source>
</evidence>
<dbReference type="OrthoDB" id="1716816at2759"/>
<feature type="region of interest" description="Disordered" evidence="3">
    <location>
        <begin position="667"/>
        <end position="697"/>
    </location>
</feature>
<dbReference type="GO" id="GO:0005739">
    <property type="term" value="C:mitochondrion"/>
    <property type="evidence" value="ECO:0007669"/>
    <property type="project" value="TreeGrafter"/>
</dbReference>
<dbReference type="GO" id="GO:0016709">
    <property type="term" value="F:oxidoreductase activity, acting on paired donors, with incorporation or reduction of molecular oxygen, NAD(P)H as one donor, and incorporation of one atom of oxygen"/>
    <property type="evidence" value="ECO:0007669"/>
    <property type="project" value="UniProtKB-ARBA"/>
</dbReference>
<feature type="domain" description="FAD-binding" evidence="4">
    <location>
        <begin position="62"/>
        <end position="197"/>
    </location>
</feature>
<evidence type="ECO:0000256" key="3">
    <source>
        <dbReference type="SAM" id="MobiDB-lite"/>
    </source>
</evidence>
<evidence type="ECO:0000259" key="4">
    <source>
        <dbReference type="Pfam" id="PF01494"/>
    </source>
</evidence>
<reference evidence="5 6" key="1">
    <citation type="journal article" date="2009" name="Science">
        <title>Green evolution and dynamic adaptations revealed by genomes of the marine picoeukaryotes Micromonas.</title>
        <authorList>
            <person name="Worden A.Z."/>
            <person name="Lee J.H."/>
            <person name="Mock T."/>
            <person name="Rouze P."/>
            <person name="Simmons M.P."/>
            <person name="Aerts A.L."/>
            <person name="Allen A.E."/>
            <person name="Cuvelier M.L."/>
            <person name="Derelle E."/>
            <person name="Everett M.V."/>
            <person name="Foulon E."/>
            <person name="Grimwood J."/>
            <person name="Gundlach H."/>
            <person name="Henrissat B."/>
            <person name="Napoli C."/>
            <person name="McDonald S.M."/>
            <person name="Parker M.S."/>
            <person name="Rombauts S."/>
            <person name="Salamov A."/>
            <person name="Von Dassow P."/>
            <person name="Badger J.H."/>
            <person name="Coutinho P.M."/>
            <person name="Demir E."/>
            <person name="Dubchak I."/>
            <person name="Gentemann C."/>
            <person name="Eikrem W."/>
            <person name="Gready J.E."/>
            <person name="John U."/>
            <person name="Lanier W."/>
            <person name="Lindquist E.A."/>
            <person name="Lucas S."/>
            <person name="Mayer K.F."/>
            <person name="Moreau H."/>
            <person name="Not F."/>
            <person name="Otillar R."/>
            <person name="Panaud O."/>
            <person name="Pangilinan J."/>
            <person name="Paulsen I."/>
            <person name="Piegu B."/>
            <person name="Poliakov A."/>
            <person name="Robbens S."/>
            <person name="Schmutz J."/>
            <person name="Toulza E."/>
            <person name="Wyss T."/>
            <person name="Zelensky A."/>
            <person name="Zhou K."/>
            <person name="Armbrust E.V."/>
            <person name="Bhattacharya D."/>
            <person name="Goodenough U.W."/>
            <person name="Van de Peer Y."/>
            <person name="Grigoriev I.V."/>
        </authorList>
    </citation>
    <scope>NUCLEOTIDE SEQUENCE [LARGE SCALE GENOMIC DNA]</scope>
    <source>
        <strain evidence="6">RCC299 / NOUM17</strain>
    </source>
</reference>
<dbReference type="InterPro" id="IPR050641">
    <property type="entry name" value="RIFMO-like"/>
</dbReference>
<protein>
    <recommendedName>
        <fullName evidence="4">FAD-binding domain-containing protein</fullName>
    </recommendedName>
</protein>
<proteinExistence type="predicted"/>
<dbReference type="Gene3D" id="3.50.50.60">
    <property type="entry name" value="FAD/NAD(P)-binding domain"/>
    <property type="match status" value="1"/>
</dbReference>
<evidence type="ECO:0000313" key="5">
    <source>
        <dbReference type="EMBL" id="ACO68003.1"/>
    </source>
</evidence>
<name>C1EJA0_MICCC</name>
<organism evidence="5 6">
    <name type="scientific">Micromonas commoda (strain RCC299 / NOUM17 / CCMP2709)</name>
    <name type="common">Picoplanktonic green alga</name>
    <dbReference type="NCBI Taxonomy" id="296587"/>
    <lineage>
        <taxon>Eukaryota</taxon>
        <taxon>Viridiplantae</taxon>
        <taxon>Chlorophyta</taxon>
        <taxon>Mamiellophyceae</taxon>
        <taxon>Mamiellales</taxon>
        <taxon>Mamiellaceae</taxon>
        <taxon>Micromonas</taxon>
    </lineage>
</organism>
<keyword evidence="6" id="KW-1185">Reference proteome</keyword>
<feature type="compositionally biased region" description="Basic and acidic residues" evidence="3">
    <location>
        <begin position="675"/>
        <end position="693"/>
    </location>
</feature>
<dbReference type="AlphaFoldDB" id="C1EJA0"/>
<feature type="domain" description="FAD-binding" evidence="4">
    <location>
        <begin position="251"/>
        <end position="443"/>
    </location>
</feature>
<dbReference type="GO" id="GO:0006744">
    <property type="term" value="P:ubiquinone biosynthetic process"/>
    <property type="evidence" value="ECO:0007669"/>
    <property type="project" value="TreeGrafter"/>
</dbReference>
<dbReference type="PANTHER" id="PTHR43004">
    <property type="entry name" value="TRK SYSTEM POTASSIUM UPTAKE PROTEIN"/>
    <property type="match status" value="1"/>
</dbReference>
<dbReference type="GO" id="GO:0071949">
    <property type="term" value="F:FAD binding"/>
    <property type="evidence" value="ECO:0007669"/>
    <property type="project" value="InterPro"/>
</dbReference>
<dbReference type="STRING" id="296587.C1EJA0"/>
<gene>
    <name evidence="5" type="ORF">MICPUN_104622</name>
</gene>
<dbReference type="Proteomes" id="UP000002009">
    <property type="component" value="Chromosome 16"/>
</dbReference>
<dbReference type="Pfam" id="PF01494">
    <property type="entry name" value="FAD_binding_3"/>
    <property type="match status" value="2"/>
</dbReference>
<dbReference type="PANTHER" id="PTHR43004:SF6">
    <property type="entry name" value="FAD_NAD(P)-BINDING OXIDOREDUCTASE FAMILY PROTEIN"/>
    <property type="match status" value="1"/>
</dbReference>
<dbReference type="GeneID" id="8249678"/>
<keyword evidence="2" id="KW-0274">FAD</keyword>
<dbReference type="InterPro" id="IPR036188">
    <property type="entry name" value="FAD/NAD-bd_sf"/>
</dbReference>
<accession>C1EJA0</accession>
<dbReference type="PRINTS" id="PR00420">
    <property type="entry name" value="RNGMNOXGNASE"/>
</dbReference>
<dbReference type="eggNOG" id="KOG3855">
    <property type="taxonomic scope" value="Eukaryota"/>
</dbReference>
<dbReference type="Gene3D" id="3.30.9.10">
    <property type="entry name" value="D-Amino Acid Oxidase, subunit A, domain 2"/>
    <property type="match status" value="1"/>
</dbReference>